<accession>A0ABD6Y664</accession>
<gene>
    <name evidence="1" type="ORF">DKZ35_05775</name>
</gene>
<reference evidence="2" key="1">
    <citation type="journal article" date="2018" name="Front. Microbiol.">
        <title>Comparative Genomics of the Herbivore Gut Symbiont Lactobacillus reuteri Reveals Genetic Diversity and Lifestyle Adaptation.</title>
        <authorList>
            <person name="Zhao J."/>
        </authorList>
    </citation>
    <scope>NUCLEOTIDE SEQUENCE [LARGE SCALE GENOMIC DNA]</scope>
    <source>
        <strain evidence="2">LR9</strain>
    </source>
</reference>
<comment type="caution">
    <text evidence="1">The sequence shown here is derived from an EMBL/GenBank/DDBJ whole genome shotgun (WGS) entry which is preliminary data.</text>
</comment>
<dbReference type="AlphaFoldDB" id="A0ABD6Y664"/>
<sequence>MQLVTLTAPDGHCERWDITTTYLALRSWYSYLKDTDNAKEPTELATRISKFVGDDIKQVRTFLIYLDGFNDDLYSKLSLLTHNSTKSTVQLYFIMKSINNPNYLAHNKREERERQKIVERIEQVTNNDENTLKRLIRLTKLFVDGQLSYKNMEGISNGRKKND</sequence>
<evidence type="ECO:0000313" key="2">
    <source>
        <dbReference type="Proteomes" id="UP000245735"/>
    </source>
</evidence>
<name>A0ABD6Y664_LIMRT</name>
<proteinExistence type="predicted"/>
<dbReference type="EMBL" id="QGHV01000030">
    <property type="protein sequence ID" value="PWT37327.1"/>
    <property type="molecule type" value="Genomic_DNA"/>
</dbReference>
<organism evidence="1 2">
    <name type="scientific">Limosilactobacillus reuteri</name>
    <name type="common">Lactobacillus reuteri</name>
    <dbReference type="NCBI Taxonomy" id="1598"/>
    <lineage>
        <taxon>Bacteria</taxon>
        <taxon>Bacillati</taxon>
        <taxon>Bacillota</taxon>
        <taxon>Bacilli</taxon>
        <taxon>Lactobacillales</taxon>
        <taxon>Lactobacillaceae</taxon>
        <taxon>Limosilactobacillus</taxon>
    </lineage>
</organism>
<dbReference type="Proteomes" id="UP000245735">
    <property type="component" value="Unassembled WGS sequence"/>
</dbReference>
<dbReference type="RefSeq" id="WP_109975844.1">
    <property type="nucleotide sequence ID" value="NZ_QGHV01000030.1"/>
</dbReference>
<evidence type="ECO:0000313" key="1">
    <source>
        <dbReference type="EMBL" id="PWT37327.1"/>
    </source>
</evidence>
<protein>
    <submittedName>
        <fullName evidence="1">Uncharacterized protein</fullName>
    </submittedName>
</protein>